<feature type="chain" id="PRO_5027613726" evidence="3">
    <location>
        <begin position="22"/>
        <end position="525"/>
    </location>
</feature>
<evidence type="ECO:0000256" key="1">
    <source>
        <dbReference type="SAM" id="MobiDB-lite"/>
    </source>
</evidence>
<keyword evidence="4" id="KW-1185">Reference proteome</keyword>
<feature type="transmembrane region" description="Helical" evidence="2">
    <location>
        <begin position="466"/>
        <end position="490"/>
    </location>
</feature>
<evidence type="ECO:0000313" key="4">
    <source>
        <dbReference type="Proteomes" id="UP000515163"/>
    </source>
</evidence>
<keyword evidence="3" id="KW-0732">Signal</keyword>
<dbReference type="Proteomes" id="UP000515163">
    <property type="component" value="Unplaced"/>
</dbReference>
<dbReference type="OrthoDB" id="10319146at2759"/>
<reference evidence="5" key="1">
    <citation type="submission" date="2025-08" db="UniProtKB">
        <authorList>
            <consortium name="RefSeq"/>
        </authorList>
    </citation>
    <scope>IDENTIFICATION</scope>
    <source>
        <tissue evidence="5">Tentacle</tissue>
    </source>
</reference>
<organism evidence="4 5">
    <name type="scientific">Actinia tenebrosa</name>
    <name type="common">Australian red waratah sea anemone</name>
    <dbReference type="NCBI Taxonomy" id="6105"/>
    <lineage>
        <taxon>Eukaryota</taxon>
        <taxon>Metazoa</taxon>
        <taxon>Cnidaria</taxon>
        <taxon>Anthozoa</taxon>
        <taxon>Hexacorallia</taxon>
        <taxon>Actiniaria</taxon>
        <taxon>Actiniidae</taxon>
        <taxon>Actinia</taxon>
    </lineage>
</organism>
<gene>
    <name evidence="5" type="primary">LOC116292098</name>
</gene>
<dbReference type="KEGG" id="aten:116292098"/>
<dbReference type="GeneID" id="116292098"/>
<feature type="region of interest" description="Disordered" evidence="1">
    <location>
        <begin position="348"/>
        <end position="369"/>
    </location>
</feature>
<name>A0A6P8HH83_ACTTE</name>
<feature type="signal peptide" evidence="3">
    <location>
        <begin position="1"/>
        <end position="21"/>
    </location>
</feature>
<evidence type="ECO:0000256" key="2">
    <source>
        <dbReference type="SAM" id="Phobius"/>
    </source>
</evidence>
<keyword evidence="2" id="KW-1133">Transmembrane helix</keyword>
<dbReference type="RefSeq" id="XP_031555206.1">
    <property type="nucleotide sequence ID" value="XM_031699346.1"/>
</dbReference>
<evidence type="ECO:0000256" key="3">
    <source>
        <dbReference type="SAM" id="SignalP"/>
    </source>
</evidence>
<keyword evidence="2" id="KW-0472">Membrane</keyword>
<keyword evidence="2" id="KW-0812">Transmembrane</keyword>
<dbReference type="AlphaFoldDB" id="A0A6P8HH83"/>
<dbReference type="InParanoid" id="A0A6P8HH83"/>
<protein>
    <submittedName>
        <fullName evidence="5">Uncharacterized protein LOC116292098</fullName>
    </submittedName>
</protein>
<dbReference type="Gene3D" id="2.60.40.3210">
    <property type="entry name" value="Zona pellucida, ZP-N domain"/>
    <property type="match status" value="1"/>
</dbReference>
<evidence type="ECO:0000313" key="5">
    <source>
        <dbReference type="RefSeq" id="XP_031555206.1"/>
    </source>
</evidence>
<feature type="region of interest" description="Disordered" evidence="1">
    <location>
        <begin position="251"/>
        <end position="296"/>
    </location>
</feature>
<sequence length="525" mass="58809">MITGFLTFVVLGLWMVRPVNTSESKVIGVSISCFPTHIEISLLRESFPGVNMSVLYLRSSSCQPSTNSSHVTFKAPLYGCQTRLVNIGGYYAFDNVVQGVSPSIKVTCVYETKPSGDSEEWSDSIKMTAQLSLYRDSKVSLPLSPGEVVRFELQKPQDLFFDLQIIPNQNELRVCLFVKFCGLFVEDEVLSLIENGQENKMTTRMLFTSNQRIIFRVNASFLVTSINPNTRLRALCTVIGYHENRTQETKTSNVIKDCSGNHDDKRHGNASDCQESKEELDSKEPGRNSTDCSCEQKGTLEDNQTKASCNESCANNVTLKGTIEVNQTKASCNESCVNNVTSPFSRDGKLRRKREVEDEGFPGTVSRENNNTIQSSFGNNGNNSLETVFNDTFSEKHVCSSPDWNGKPVSLLVEKEWTAKPSVPKVDLKWFEKDDARHVPKNITNDVNTTVVALAVESTEGRIPSAALLLAFSYLSLLLVIGPVLLVYMWDRRNQKKRRRYKQHTRIARGCSQARLLLTREQSVA</sequence>
<proteinExistence type="predicted"/>
<feature type="compositionally biased region" description="Basic and acidic residues" evidence="1">
    <location>
        <begin position="259"/>
        <end position="286"/>
    </location>
</feature>
<accession>A0A6P8HH83</accession>